<dbReference type="Pfam" id="PF15892">
    <property type="entry name" value="BNR_4"/>
    <property type="match status" value="1"/>
</dbReference>
<name>A0A1V9GCY3_9BACT</name>
<accession>A0A1V9GCY3</accession>
<gene>
    <name evidence="2" type="ORF">A4R26_00475</name>
</gene>
<evidence type="ECO:0008006" key="4">
    <source>
        <dbReference type="Google" id="ProtNLM"/>
    </source>
</evidence>
<comment type="caution">
    <text evidence="2">The sequence shown here is derived from an EMBL/GenBank/DDBJ whole genome shotgun (WGS) entry which is preliminary data.</text>
</comment>
<organism evidence="2 3">
    <name type="scientific">Niastella populi</name>
    <dbReference type="NCBI Taxonomy" id="550983"/>
    <lineage>
        <taxon>Bacteria</taxon>
        <taxon>Pseudomonadati</taxon>
        <taxon>Bacteroidota</taxon>
        <taxon>Chitinophagia</taxon>
        <taxon>Chitinophagales</taxon>
        <taxon>Chitinophagaceae</taxon>
        <taxon>Niastella</taxon>
    </lineage>
</organism>
<dbReference type="SUPFAM" id="SSF50939">
    <property type="entry name" value="Sialidases"/>
    <property type="match status" value="1"/>
</dbReference>
<proteinExistence type="predicted"/>
<keyword evidence="1" id="KW-0732">Signal</keyword>
<protein>
    <recommendedName>
        <fullName evidence="4">BNR repeat-containing family member</fullName>
    </recommendedName>
</protein>
<evidence type="ECO:0000313" key="3">
    <source>
        <dbReference type="Proteomes" id="UP000192276"/>
    </source>
</evidence>
<reference evidence="3" key="1">
    <citation type="submission" date="2016-04" db="EMBL/GenBank/DDBJ databases">
        <authorList>
            <person name="Chen L."/>
            <person name="Zhuang W."/>
            <person name="Wang G."/>
        </authorList>
    </citation>
    <scope>NUCLEOTIDE SEQUENCE [LARGE SCALE GENOMIC DNA]</scope>
    <source>
        <strain evidence="3">208</strain>
    </source>
</reference>
<keyword evidence="3" id="KW-1185">Reference proteome</keyword>
<dbReference type="OrthoDB" id="183671at2"/>
<feature type="chain" id="PRO_5013116829" description="BNR repeat-containing family member" evidence="1">
    <location>
        <begin position="24"/>
        <end position="486"/>
    </location>
</feature>
<dbReference type="EMBL" id="LWBP01000001">
    <property type="protein sequence ID" value="OQP68318.1"/>
    <property type="molecule type" value="Genomic_DNA"/>
</dbReference>
<evidence type="ECO:0000313" key="2">
    <source>
        <dbReference type="EMBL" id="OQP68318.1"/>
    </source>
</evidence>
<sequence length="486" mass="54927">MRNTFFFLPACLFLCLFATAQQAALTLNAKDDGYRGIWYANQPSNDEYVYKYGGGLATYPANHYPFSVYVAKVKKTFFCYGGTDAAGKTLLHAVSYFDHTTGMVPRPTIVLDKKTNDAHDNPVLNVDAAGYIWIFSTAHGTSGPSYIHKSVKPYDVSEFREVKATKIEHDTAVPLHNFSYLQTWYQQGRGFINLLTHYDRNVIPGQPSKPRRTISYMTSSDGLAYSSWKDIAVIEEGHYQSSGQFKNTVATAFNFHPVKKGENGLNYRSNLYYLQSKDFGKSWQSAEGREVTLPLSTVQNEALVKDYFSAGLNVYINDVGFDKKGRPVILYITAKGFEAGPEKGPRQWYTAYYTGKEWEIREVTQSDNNYDMGSLYISGHTWQIIGPTADGPQRYNTGGEIVLWTSSNKGRTWTSKQLTHNSTYNHSYPRRPVNAHKDFYAFWADGNGRAPSASRLYFCDSKGNVYQLPVKMETEFAQPVKIDPVK</sequence>
<dbReference type="STRING" id="550983.A4R26_00475"/>
<dbReference type="RefSeq" id="WP_081158536.1">
    <property type="nucleotide sequence ID" value="NZ_LWBP01000001.1"/>
</dbReference>
<feature type="signal peptide" evidence="1">
    <location>
        <begin position="1"/>
        <end position="23"/>
    </location>
</feature>
<dbReference type="InterPro" id="IPR036278">
    <property type="entry name" value="Sialidase_sf"/>
</dbReference>
<evidence type="ECO:0000256" key="1">
    <source>
        <dbReference type="SAM" id="SignalP"/>
    </source>
</evidence>
<dbReference type="AlphaFoldDB" id="A0A1V9GCY3"/>
<dbReference type="Proteomes" id="UP000192276">
    <property type="component" value="Unassembled WGS sequence"/>
</dbReference>